<evidence type="ECO:0000313" key="1">
    <source>
        <dbReference type="EMBL" id="CAG8551695.1"/>
    </source>
</evidence>
<evidence type="ECO:0000313" key="2">
    <source>
        <dbReference type="Proteomes" id="UP000789706"/>
    </source>
</evidence>
<keyword evidence="2" id="KW-1185">Reference proteome</keyword>
<dbReference type="Proteomes" id="UP000789706">
    <property type="component" value="Unassembled WGS sequence"/>
</dbReference>
<accession>A0A9N9FPW5</accession>
<reference evidence="1" key="1">
    <citation type="submission" date="2021-06" db="EMBL/GenBank/DDBJ databases">
        <authorList>
            <person name="Kallberg Y."/>
            <person name="Tangrot J."/>
            <person name="Rosling A."/>
        </authorList>
    </citation>
    <scope>NUCLEOTIDE SEQUENCE</scope>
    <source>
        <strain evidence="1">AZ414A</strain>
    </source>
</reference>
<protein>
    <submittedName>
        <fullName evidence="1">2796_t:CDS:1</fullName>
    </submittedName>
</protein>
<proteinExistence type="predicted"/>
<sequence length="84" mass="9411">MFKRSNNNNYTLLLLYNIIPGGHSLTNNLFIKQIKKDEDSLIVDDVVKISKNGSLTVKSNVYKILSLSSIFLLIPGSHSKTMIT</sequence>
<gene>
    <name evidence="1" type="ORF">DEBURN_LOCUS7133</name>
</gene>
<name>A0A9N9FPW5_9GLOM</name>
<feature type="non-terminal residue" evidence="1">
    <location>
        <position position="84"/>
    </location>
</feature>
<dbReference type="AlphaFoldDB" id="A0A9N9FPW5"/>
<organism evidence="1 2">
    <name type="scientific">Diversispora eburnea</name>
    <dbReference type="NCBI Taxonomy" id="1213867"/>
    <lineage>
        <taxon>Eukaryota</taxon>
        <taxon>Fungi</taxon>
        <taxon>Fungi incertae sedis</taxon>
        <taxon>Mucoromycota</taxon>
        <taxon>Glomeromycotina</taxon>
        <taxon>Glomeromycetes</taxon>
        <taxon>Diversisporales</taxon>
        <taxon>Diversisporaceae</taxon>
        <taxon>Diversispora</taxon>
    </lineage>
</organism>
<dbReference type="EMBL" id="CAJVPK010000819">
    <property type="protein sequence ID" value="CAG8551695.1"/>
    <property type="molecule type" value="Genomic_DNA"/>
</dbReference>
<comment type="caution">
    <text evidence="1">The sequence shown here is derived from an EMBL/GenBank/DDBJ whole genome shotgun (WGS) entry which is preliminary data.</text>
</comment>